<keyword evidence="4" id="KW-0464">Manganese</keyword>
<dbReference type="SUPFAM" id="SSF55031">
    <property type="entry name" value="Bacterial exopeptidase dimerisation domain"/>
    <property type="match status" value="1"/>
</dbReference>
<dbReference type="EMBL" id="JAGMWT010000007">
    <property type="protein sequence ID" value="KAH7125689.1"/>
    <property type="molecule type" value="Genomic_DNA"/>
</dbReference>
<dbReference type="Proteomes" id="UP000700596">
    <property type="component" value="Unassembled WGS sequence"/>
</dbReference>
<keyword evidence="3" id="KW-0378">Hydrolase</keyword>
<feature type="domain" description="Peptidase M20 dimerisation" evidence="5">
    <location>
        <begin position="198"/>
        <end position="294"/>
    </location>
</feature>
<dbReference type="Gene3D" id="3.30.70.360">
    <property type="match status" value="1"/>
</dbReference>
<dbReference type="Gene3D" id="3.40.630.10">
    <property type="entry name" value="Zn peptidases"/>
    <property type="match status" value="1"/>
</dbReference>
<evidence type="ECO:0000313" key="7">
    <source>
        <dbReference type="Proteomes" id="UP000700596"/>
    </source>
</evidence>
<dbReference type="InterPro" id="IPR011650">
    <property type="entry name" value="Peptidase_M20_dimer"/>
</dbReference>
<dbReference type="Pfam" id="PF07687">
    <property type="entry name" value="M20_dimer"/>
    <property type="match status" value="1"/>
</dbReference>
<dbReference type="FunFam" id="3.30.70.360:FF:000001">
    <property type="entry name" value="N-acetyldiaminopimelate deacetylase"/>
    <property type="match status" value="1"/>
</dbReference>
<keyword evidence="7" id="KW-1185">Reference proteome</keyword>
<dbReference type="GO" id="GO:0016787">
    <property type="term" value="F:hydrolase activity"/>
    <property type="evidence" value="ECO:0007669"/>
    <property type="project" value="UniProtKB-KW"/>
</dbReference>
<dbReference type="InterPro" id="IPR002933">
    <property type="entry name" value="Peptidase_M20"/>
</dbReference>
<evidence type="ECO:0000256" key="3">
    <source>
        <dbReference type="ARBA" id="ARBA00022801"/>
    </source>
</evidence>
<dbReference type="PIRSF" id="PIRSF005962">
    <property type="entry name" value="Pept_M20D_amidohydro"/>
    <property type="match status" value="1"/>
</dbReference>
<dbReference type="AlphaFoldDB" id="A0A9P9INL3"/>
<evidence type="ECO:0000256" key="2">
    <source>
        <dbReference type="ARBA" id="ARBA00006247"/>
    </source>
</evidence>
<organism evidence="6 7">
    <name type="scientific">Dendryphion nanum</name>
    <dbReference type="NCBI Taxonomy" id="256645"/>
    <lineage>
        <taxon>Eukaryota</taxon>
        <taxon>Fungi</taxon>
        <taxon>Dikarya</taxon>
        <taxon>Ascomycota</taxon>
        <taxon>Pezizomycotina</taxon>
        <taxon>Dothideomycetes</taxon>
        <taxon>Pleosporomycetidae</taxon>
        <taxon>Pleosporales</taxon>
        <taxon>Torulaceae</taxon>
        <taxon>Dendryphion</taxon>
    </lineage>
</organism>
<keyword evidence="4" id="KW-0479">Metal-binding</keyword>
<evidence type="ECO:0000313" key="6">
    <source>
        <dbReference type="EMBL" id="KAH7125689.1"/>
    </source>
</evidence>
<dbReference type="PANTHER" id="PTHR11014:SF63">
    <property type="entry name" value="METALLOPEPTIDASE, PUTATIVE (AFU_ORTHOLOGUE AFUA_6G09600)-RELATED"/>
    <property type="match status" value="1"/>
</dbReference>
<feature type="binding site" evidence="4">
    <location>
        <position position="177"/>
    </location>
    <ligand>
        <name>Mn(2+)</name>
        <dbReference type="ChEBI" id="CHEBI:29035"/>
        <label>2</label>
    </ligand>
</feature>
<feature type="binding site" evidence="4">
    <location>
        <position position="114"/>
    </location>
    <ligand>
        <name>Mn(2+)</name>
        <dbReference type="ChEBI" id="CHEBI:29035"/>
        <label>2</label>
    </ligand>
</feature>
<evidence type="ECO:0000256" key="1">
    <source>
        <dbReference type="ARBA" id="ARBA00006153"/>
    </source>
</evidence>
<feature type="binding site" evidence="4">
    <location>
        <position position="389"/>
    </location>
    <ligand>
        <name>Mn(2+)</name>
        <dbReference type="ChEBI" id="CHEBI:29035"/>
        <label>2</label>
    </ligand>
</feature>
<accession>A0A9P9INL3</accession>
<reference evidence="6" key="1">
    <citation type="journal article" date="2021" name="Nat. Commun.">
        <title>Genetic determinants of endophytism in the Arabidopsis root mycobiome.</title>
        <authorList>
            <person name="Mesny F."/>
            <person name="Miyauchi S."/>
            <person name="Thiergart T."/>
            <person name="Pickel B."/>
            <person name="Atanasova L."/>
            <person name="Karlsson M."/>
            <person name="Huettel B."/>
            <person name="Barry K.W."/>
            <person name="Haridas S."/>
            <person name="Chen C."/>
            <person name="Bauer D."/>
            <person name="Andreopoulos W."/>
            <person name="Pangilinan J."/>
            <person name="LaButti K."/>
            <person name="Riley R."/>
            <person name="Lipzen A."/>
            <person name="Clum A."/>
            <person name="Drula E."/>
            <person name="Henrissat B."/>
            <person name="Kohler A."/>
            <person name="Grigoriev I.V."/>
            <person name="Martin F.M."/>
            <person name="Hacquard S."/>
        </authorList>
    </citation>
    <scope>NUCLEOTIDE SEQUENCE</scope>
    <source>
        <strain evidence="6">MPI-CAGE-CH-0243</strain>
    </source>
</reference>
<gene>
    <name evidence="6" type="ORF">B0J11DRAFT_615031</name>
</gene>
<dbReference type="Pfam" id="PF01546">
    <property type="entry name" value="Peptidase_M20"/>
    <property type="match status" value="1"/>
</dbReference>
<evidence type="ECO:0000259" key="5">
    <source>
        <dbReference type="Pfam" id="PF07687"/>
    </source>
</evidence>
<dbReference type="OrthoDB" id="6119954at2759"/>
<dbReference type="PANTHER" id="PTHR11014">
    <property type="entry name" value="PEPTIDASE M20 FAMILY MEMBER"/>
    <property type="match status" value="1"/>
</dbReference>
<dbReference type="SUPFAM" id="SSF53187">
    <property type="entry name" value="Zn-dependent exopeptidases"/>
    <property type="match status" value="1"/>
</dbReference>
<evidence type="ECO:0000256" key="4">
    <source>
        <dbReference type="PIRSR" id="PIRSR005962-1"/>
    </source>
</evidence>
<dbReference type="InterPro" id="IPR017439">
    <property type="entry name" value="Amidohydrolase"/>
</dbReference>
<comment type="caution">
    <text evidence="6">The sequence shown here is derived from an EMBL/GenBank/DDBJ whole genome shotgun (WGS) entry which is preliminary data.</text>
</comment>
<name>A0A9P9INL3_9PLEO</name>
<proteinExistence type="inferred from homology"/>
<feature type="binding site" evidence="4">
    <location>
        <position position="116"/>
    </location>
    <ligand>
        <name>Mn(2+)</name>
        <dbReference type="ChEBI" id="CHEBI:29035"/>
        <label>2</label>
    </ligand>
</feature>
<dbReference type="InterPro" id="IPR036264">
    <property type="entry name" value="Bact_exopeptidase_dim_dom"/>
</dbReference>
<comment type="similarity">
    <text evidence="2">Belongs to the peptidase M20A family.</text>
</comment>
<dbReference type="NCBIfam" id="TIGR01891">
    <property type="entry name" value="amidohydrolases"/>
    <property type="match status" value="1"/>
</dbReference>
<sequence length="426" mass="46328">MPTITEIIKSHRPDTNAYENIYKYFHSHPELSFQEKETAAAIVKHLDKLKAFKITTNIGGHGLAAVLNNGPGSTILLRADIDGLPVEEKSGLAFASKVRMVDFEGISRPSMHACGHDVHITSLLAAAETLVRAKDQWTGTLILCFQPAEERGAGAQAMIDDGLYDKIPIPDVVVGGHVTPLRAGLIGTKHGLIASSADSYKVHIEGRQSHASTPHTSIDPIVQAASTILRLQTIVSREVDPSDFAVVTVSAINAGDKENIIPQEADLKVNIRAGVPETRQRVIDSMKRIVEAEALASGTSFKPELTHFTTYPLLYNDSTITSKLERTFAAHFGSNYNPNIPRFAASEDFGILATSINKPSCFFLYGGLDPEVYDKAEKEGKLKELPGNHSPYFVPHIGSIWTGFEAYVISALTFLGKEEGLSKSRL</sequence>
<comment type="similarity">
    <text evidence="1">Belongs to the peptidase M20 family.</text>
</comment>
<protein>
    <recommendedName>
        <fullName evidence="5">Peptidase M20 dimerisation domain-containing protein</fullName>
    </recommendedName>
</protein>
<dbReference type="GO" id="GO:0046872">
    <property type="term" value="F:metal ion binding"/>
    <property type="evidence" value="ECO:0007669"/>
    <property type="project" value="UniProtKB-KW"/>
</dbReference>
<comment type="cofactor">
    <cofactor evidence="4">
        <name>Mn(2+)</name>
        <dbReference type="ChEBI" id="CHEBI:29035"/>
    </cofactor>
    <text evidence="4">The Mn(2+) ion enhances activity.</text>
</comment>
<feature type="binding site" evidence="4">
    <location>
        <position position="150"/>
    </location>
    <ligand>
        <name>Mn(2+)</name>
        <dbReference type="ChEBI" id="CHEBI:29035"/>
        <label>2</label>
    </ligand>
</feature>